<organism evidence="1 2">
    <name type="scientific">Thermoproteus sp. AZ2</name>
    <dbReference type="NCBI Taxonomy" id="1609232"/>
    <lineage>
        <taxon>Archaea</taxon>
        <taxon>Thermoproteota</taxon>
        <taxon>Thermoprotei</taxon>
        <taxon>Thermoproteales</taxon>
        <taxon>Thermoproteaceae</taxon>
        <taxon>Thermoproteus</taxon>
    </lineage>
</organism>
<evidence type="ECO:0000313" key="2">
    <source>
        <dbReference type="Proteomes" id="UP000033636"/>
    </source>
</evidence>
<reference evidence="1" key="1">
    <citation type="submission" date="2024-07" db="EMBL/GenBank/DDBJ databases">
        <title>Metagenome and Metagenome-Assembled Genomes of Archaea from a hot spring from the geothermal field of Los Azufres, Mexico.</title>
        <authorList>
            <person name="Marin-Paredes R."/>
            <person name="Martinez-Romero E."/>
            <person name="Servin-Garciduenas L.E."/>
        </authorList>
    </citation>
    <scope>NUCLEOTIDE SEQUENCE</scope>
</reference>
<sequence>MSFAFNALYQAALGLVYPSLPLYLYLKGVNVVTISLVVSALGAGSLLGSTASGALYDRARNKAALYLIEGALTLASLIALAMPLGIYGLAASALAFSAFSSSLYPVIMSNLIHKGAERAVGLFWAGGSLGWALGTGVAGELLSIGPWALFASASAVLSAAIAVGLYIRAEAQQPQSVEGGSAHLVVIYAAAALIVFSIDIVKNMYLPSFYVYIGVPEQLSTVTLSVEALLEIPAILYFAGLVERRGARFVLAISLALSSAFVAVNSLVRNTVEAFVAMASYCLVWGSFSVSSSLLFAEVGGRRRGLAFGAYGALYSIAGIITPLYLGPMIAAWGYRVSFKVVALPPLVILALLALIRNKKSI</sequence>
<proteinExistence type="predicted"/>
<evidence type="ECO:0000313" key="1">
    <source>
        <dbReference type="EMBL" id="MFB6490082.1"/>
    </source>
</evidence>
<accession>A0ACC6UZ29</accession>
<dbReference type="EMBL" id="JZWT02000004">
    <property type="protein sequence ID" value="MFB6490082.1"/>
    <property type="molecule type" value="Genomic_DNA"/>
</dbReference>
<dbReference type="Proteomes" id="UP000033636">
    <property type="component" value="Unassembled WGS sequence"/>
</dbReference>
<comment type="caution">
    <text evidence="1">The sequence shown here is derived from an EMBL/GenBank/DDBJ whole genome shotgun (WGS) entry which is preliminary data.</text>
</comment>
<name>A0ACC6UZ29_9CREN</name>
<gene>
    <name evidence="1" type="ORF">TU35_002355</name>
</gene>
<protein>
    <submittedName>
        <fullName evidence="1">MFS transporter</fullName>
    </submittedName>
</protein>